<sequence length="320" mass="33527">MTNVAISVFGLLLVGTVYRLATLRDWTSDLARKRLGSLLSWWIVATWVLLCAVGGTIIASLLFAAVSTLALREYARLAFHHDNESGQPAVEHHFEDRTNALPAMPIMVVGYVCIALLYAGLAVGADHTLLVCLPLACVIIAGSVLMATASTKHFTSNVGSIVYGVTLTGCLPAASVLLLPSNPTPSLALPGWFLLLIGLTEVNDITAAWFGRALGRHKLAPTLSPNKTFEGFIGGVLTTITLATLLGPNITDMSHATSSVFGLAIAIAGTLGDLNMSAIKRSAGVKDSGNVLPGQGGILDRIDSLTFTAPVALLLMKVLS</sequence>
<reference evidence="2 3" key="1">
    <citation type="journal article" date="2013" name="Mar. Genomics">
        <title>Expression of sulfatases in Rhodopirellula baltica and the diversity of sulfatases in the genus Rhodopirellula.</title>
        <authorList>
            <person name="Wegner C.E."/>
            <person name="Richter-Heitmann T."/>
            <person name="Klindworth A."/>
            <person name="Klockow C."/>
            <person name="Richter M."/>
            <person name="Achstetter T."/>
            <person name="Glockner F.O."/>
            <person name="Harder J."/>
        </authorList>
    </citation>
    <scope>NUCLEOTIDE SEQUENCE [LARGE SCALE GENOMIC DNA]</scope>
    <source>
        <strain evidence="2 3">WH47</strain>
    </source>
</reference>
<keyword evidence="1" id="KW-0812">Transmembrane</keyword>
<feature type="transmembrane region" description="Helical" evidence="1">
    <location>
        <begin position="161"/>
        <end position="179"/>
    </location>
</feature>
<protein>
    <submittedName>
        <fullName evidence="2">Phosphatidate cytidylyltransferase</fullName>
        <ecNumber evidence="2">2.7.-.-</ecNumber>
    </submittedName>
</protein>
<keyword evidence="1" id="KW-0472">Membrane</keyword>
<evidence type="ECO:0000256" key="1">
    <source>
        <dbReference type="SAM" id="Phobius"/>
    </source>
</evidence>
<dbReference type="Proteomes" id="UP000006222">
    <property type="component" value="Unassembled WGS sequence"/>
</dbReference>
<gene>
    <name evidence="2" type="ORF">RBWH47_03608</name>
</gene>
<feature type="transmembrane region" description="Helical" evidence="1">
    <location>
        <begin position="231"/>
        <end position="250"/>
    </location>
</feature>
<keyword evidence="1" id="KW-1133">Transmembrane helix</keyword>
<dbReference type="Pfam" id="PF01148">
    <property type="entry name" value="CTP_transf_1"/>
    <property type="match status" value="1"/>
</dbReference>
<dbReference type="GO" id="GO:0009273">
    <property type="term" value="P:peptidoglycan-based cell wall biogenesis"/>
    <property type="evidence" value="ECO:0007669"/>
    <property type="project" value="TreeGrafter"/>
</dbReference>
<feature type="transmembrane region" description="Helical" evidence="1">
    <location>
        <begin position="256"/>
        <end position="274"/>
    </location>
</feature>
<dbReference type="GO" id="GO:0016779">
    <property type="term" value="F:nucleotidyltransferase activity"/>
    <property type="evidence" value="ECO:0007669"/>
    <property type="project" value="UniProtKB-KW"/>
</dbReference>
<comment type="caution">
    <text evidence="2">The sequence shown here is derived from an EMBL/GenBank/DDBJ whole genome shotgun (WGS) entry which is preliminary data.</text>
</comment>
<dbReference type="EMBL" id="AFAR01000228">
    <property type="protein sequence ID" value="EGF25479.1"/>
    <property type="molecule type" value="Genomic_DNA"/>
</dbReference>
<dbReference type="RefSeq" id="WP_007328484.1">
    <property type="nucleotide sequence ID" value="NZ_AFAR01000228.1"/>
</dbReference>
<dbReference type="EC" id="2.7.-.-" evidence="2"/>
<feature type="transmembrane region" description="Helical" evidence="1">
    <location>
        <begin position="127"/>
        <end position="149"/>
    </location>
</feature>
<feature type="transmembrane region" description="Helical" evidence="1">
    <location>
        <begin position="43"/>
        <end position="71"/>
    </location>
</feature>
<dbReference type="PATRIC" id="fig|991778.3.peg.4844"/>
<evidence type="ECO:0000313" key="2">
    <source>
        <dbReference type="EMBL" id="EGF25479.1"/>
    </source>
</evidence>
<dbReference type="GO" id="GO:0005886">
    <property type="term" value="C:plasma membrane"/>
    <property type="evidence" value="ECO:0007669"/>
    <property type="project" value="TreeGrafter"/>
</dbReference>
<dbReference type="PANTHER" id="PTHR43535">
    <property type="entry name" value="PHOSPHATIDATE CYTIDYLYLTRANSFERASE"/>
    <property type="match status" value="1"/>
</dbReference>
<evidence type="ECO:0000313" key="3">
    <source>
        <dbReference type="Proteomes" id="UP000006222"/>
    </source>
</evidence>
<name>F2AXX4_RHOBT</name>
<organism evidence="2 3">
    <name type="scientific">Rhodopirellula baltica WH47</name>
    <dbReference type="NCBI Taxonomy" id="991778"/>
    <lineage>
        <taxon>Bacteria</taxon>
        <taxon>Pseudomonadati</taxon>
        <taxon>Planctomycetota</taxon>
        <taxon>Planctomycetia</taxon>
        <taxon>Pirellulales</taxon>
        <taxon>Pirellulaceae</taxon>
        <taxon>Rhodopirellula</taxon>
    </lineage>
</organism>
<accession>F2AXX4</accession>
<proteinExistence type="predicted"/>
<feature type="transmembrane region" description="Helical" evidence="1">
    <location>
        <begin position="191"/>
        <end position="210"/>
    </location>
</feature>
<dbReference type="PANTHER" id="PTHR43535:SF1">
    <property type="entry name" value="PHOSPHATIDATE CYTIDYLYLTRANSFERASE"/>
    <property type="match status" value="1"/>
</dbReference>
<feature type="transmembrane region" description="Helical" evidence="1">
    <location>
        <begin position="100"/>
        <end position="121"/>
    </location>
</feature>
<keyword evidence="2" id="KW-0808">Transferase</keyword>
<dbReference type="AlphaFoldDB" id="F2AXX4"/>
<keyword evidence="2" id="KW-0548">Nucleotidyltransferase</keyword>